<protein>
    <submittedName>
        <fullName evidence="1">Uncharacterized protein</fullName>
    </submittedName>
</protein>
<sequence>MDKPALPVGLITQIKATTRAMVLAAGGDAEVEALTGASRGQISKWKLDHHPDLMPIWAIAAIAFKTQDISFAAMLAEMASHQVVPVVGDGPSDANAADFVDDLIGLARTGAEMKSALGEAMSDRSVTPAEARVVLSEISKHKQTITRTERRLARVAARGNR</sequence>
<dbReference type="AlphaFoldDB" id="A0A1M4Y737"/>
<evidence type="ECO:0000313" key="2">
    <source>
        <dbReference type="Proteomes" id="UP000184485"/>
    </source>
</evidence>
<dbReference type="Proteomes" id="UP000184485">
    <property type="component" value="Unassembled WGS sequence"/>
</dbReference>
<dbReference type="EMBL" id="FQUP01000001">
    <property type="protein sequence ID" value="SHF01624.1"/>
    <property type="molecule type" value="Genomic_DNA"/>
</dbReference>
<gene>
    <name evidence="1" type="ORF">SAMN02745157_1445</name>
</gene>
<proteinExistence type="predicted"/>
<name>A0A1M4Y737_9HYPH</name>
<evidence type="ECO:0000313" key="1">
    <source>
        <dbReference type="EMBL" id="SHF01624.1"/>
    </source>
</evidence>
<accession>A0A1M4Y737</accession>
<keyword evidence="2" id="KW-1185">Reference proteome</keyword>
<dbReference type="STRING" id="1122133.SAMN02745157_1445"/>
<organism evidence="1 2">
    <name type="scientific">Kaistia soli DSM 19436</name>
    <dbReference type="NCBI Taxonomy" id="1122133"/>
    <lineage>
        <taxon>Bacteria</taxon>
        <taxon>Pseudomonadati</taxon>
        <taxon>Pseudomonadota</taxon>
        <taxon>Alphaproteobacteria</taxon>
        <taxon>Hyphomicrobiales</taxon>
        <taxon>Kaistiaceae</taxon>
        <taxon>Kaistia</taxon>
    </lineage>
</organism>
<dbReference type="OrthoDB" id="8160850at2"/>
<dbReference type="RefSeq" id="WP_073051984.1">
    <property type="nucleotide sequence ID" value="NZ_FQUP01000001.1"/>
</dbReference>
<reference evidence="1 2" key="1">
    <citation type="submission" date="2016-11" db="EMBL/GenBank/DDBJ databases">
        <authorList>
            <person name="Jaros S."/>
            <person name="Januszkiewicz K."/>
            <person name="Wedrychowicz H."/>
        </authorList>
    </citation>
    <scope>NUCLEOTIDE SEQUENCE [LARGE SCALE GENOMIC DNA]</scope>
    <source>
        <strain evidence="1 2">DSM 19436</strain>
    </source>
</reference>